<comment type="function">
    <text evidence="1">Involved in the import of queuosine (Q) precursors, required for Q precursor salvage.</text>
</comment>
<keyword evidence="4" id="KW-1185">Reference proteome</keyword>
<comment type="subcellular location">
    <subcellularLocation>
        <location evidence="1">Cell membrane</location>
        <topology evidence="1">Multi-pass membrane protein</topology>
    </subcellularLocation>
</comment>
<name>A0A366IEY8_9MICO</name>
<dbReference type="HAMAP" id="MF_02088">
    <property type="entry name" value="Q_prec_transport"/>
    <property type="match status" value="1"/>
</dbReference>
<dbReference type="Pfam" id="PF02592">
    <property type="entry name" value="Vut_1"/>
    <property type="match status" value="1"/>
</dbReference>
<organism evidence="3 4">
    <name type="scientific">Brevibacterium celere</name>
    <dbReference type="NCBI Taxonomy" id="225845"/>
    <lineage>
        <taxon>Bacteria</taxon>
        <taxon>Bacillati</taxon>
        <taxon>Actinomycetota</taxon>
        <taxon>Actinomycetes</taxon>
        <taxon>Micrococcales</taxon>
        <taxon>Brevibacteriaceae</taxon>
        <taxon>Brevibacterium</taxon>
    </lineage>
</organism>
<proteinExistence type="inferred from homology"/>
<feature type="transmembrane region" description="Helical" evidence="1">
    <location>
        <begin position="98"/>
        <end position="120"/>
    </location>
</feature>
<dbReference type="AlphaFoldDB" id="A0A366IEY8"/>
<accession>A0A366IEY8</accession>
<feature type="transmembrane region" description="Helical" evidence="1">
    <location>
        <begin position="73"/>
        <end position="92"/>
    </location>
</feature>
<dbReference type="GO" id="GO:0022857">
    <property type="term" value="F:transmembrane transporter activity"/>
    <property type="evidence" value="ECO:0007669"/>
    <property type="project" value="UniProtKB-UniRule"/>
</dbReference>
<feature type="transmembrane region" description="Helical" evidence="1">
    <location>
        <begin position="171"/>
        <end position="195"/>
    </location>
</feature>
<dbReference type="NCBIfam" id="TIGR00697">
    <property type="entry name" value="queuosine precursor transporter"/>
    <property type="match status" value="1"/>
</dbReference>
<keyword evidence="1" id="KW-0813">Transport</keyword>
<reference evidence="3 4" key="1">
    <citation type="submission" date="2018-06" db="EMBL/GenBank/DDBJ databases">
        <title>Freshwater and sediment microbial communities from various areas in North America, analyzing microbe dynamics in response to fracking.</title>
        <authorList>
            <person name="Lamendella R."/>
        </authorList>
    </citation>
    <scope>NUCLEOTIDE SEQUENCE [LARGE SCALE GENOMIC DNA]</scope>
    <source>
        <strain evidence="3 4">3b_TX</strain>
    </source>
</reference>
<feature type="region of interest" description="Disordered" evidence="2">
    <location>
        <begin position="1"/>
        <end position="52"/>
    </location>
</feature>
<sequence length="281" mass="30049">MPGQPGRDDDPAVNTQLPADHLGDSHPDSDALSESDSPRALPETDSFGASAHLPETETAGHRLAAFASSRGRYYAIILAVFAAVLIISNISATKVIGFGPIVTDGGAFLFPIAYILGDVISEVYGFKAARKAVITGFALQILATLVFWLVLISPPGPGYENQEAFAAVLGFYPRIVAASLVGYVVGQLLNSYVLVAVKKRMGEQKLWVRLLTSTGVGEFADTLIFCTIAFAGVIPGMSFVNYVIVGFVYKVAVEIILLPVTYRVITVVKRHEPSYEPQPSA</sequence>
<feature type="transmembrane region" description="Helical" evidence="1">
    <location>
        <begin position="239"/>
        <end position="260"/>
    </location>
</feature>
<keyword evidence="1" id="KW-0472">Membrane</keyword>
<evidence type="ECO:0000313" key="4">
    <source>
        <dbReference type="Proteomes" id="UP000253509"/>
    </source>
</evidence>
<keyword evidence="1" id="KW-1003">Cell membrane</keyword>
<dbReference type="Proteomes" id="UP000253509">
    <property type="component" value="Unassembled WGS sequence"/>
</dbReference>
<dbReference type="InterPro" id="IPR003744">
    <property type="entry name" value="YhhQ"/>
</dbReference>
<feature type="compositionally biased region" description="Basic and acidic residues" evidence="2">
    <location>
        <begin position="1"/>
        <end position="10"/>
    </location>
</feature>
<dbReference type="EMBL" id="QNSB01000010">
    <property type="protein sequence ID" value="RBP69931.1"/>
    <property type="molecule type" value="Genomic_DNA"/>
</dbReference>
<comment type="similarity">
    <text evidence="1">Belongs to the vitamin uptake transporter (VUT/ECF) (TC 2.A.88) family. Q precursor transporter subfamily.</text>
</comment>
<gene>
    <name evidence="3" type="ORF">DFO65_11089</name>
</gene>
<feature type="transmembrane region" description="Helical" evidence="1">
    <location>
        <begin position="132"/>
        <end position="151"/>
    </location>
</feature>
<evidence type="ECO:0000256" key="2">
    <source>
        <dbReference type="SAM" id="MobiDB-lite"/>
    </source>
</evidence>
<protein>
    <recommendedName>
        <fullName evidence="1">Probable queuosine precursor transporter</fullName>
        <shortName evidence="1">Q precursor transporter</shortName>
    </recommendedName>
</protein>
<feature type="transmembrane region" description="Helical" evidence="1">
    <location>
        <begin position="207"/>
        <end position="233"/>
    </location>
</feature>
<dbReference type="PANTHER" id="PTHR34300:SF2">
    <property type="entry name" value="QUEUOSINE PRECURSOR TRANSPORTER-RELATED"/>
    <property type="match status" value="1"/>
</dbReference>
<dbReference type="GO" id="GO:0005886">
    <property type="term" value="C:plasma membrane"/>
    <property type="evidence" value="ECO:0007669"/>
    <property type="project" value="UniProtKB-SubCell"/>
</dbReference>
<comment type="caution">
    <text evidence="3">The sequence shown here is derived from an EMBL/GenBank/DDBJ whole genome shotgun (WGS) entry which is preliminary data.</text>
</comment>
<evidence type="ECO:0000256" key="1">
    <source>
        <dbReference type="HAMAP-Rule" id="MF_02088"/>
    </source>
</evidence>
<keyword evidence="1" id="KW-1133">Transmembrane helix</keyword>
<dbReference type="PANTHER" id="PTHR34300">
    <property type="entry name" value="QUEUOSINE PRECURSOR TRANSPORTER-RELATED"/>
    <property type="match status" value="1"/>
</dbReference>
<keyword evidence="1" id="KW-0812">Transmembrane</keyword>
<evidence type="ECO:0000313" key="3">
    <source>
        <dbReference type="EMBL" id="RBP69931.1"/>
    </source>
</evidence>